<reference evidence="1 2" key="1">
    <citation type="journal article" date="2014" name="Agronomy (Basel)">
        <title>A Draft Genome Sequence for Ensete ventricosum, the Drought-Tolerant Tree Against Hunger.</title>
        <authorList>
            <person name="Harrison J."/>
            <person name="Moore K.A."/>
            <person name="Paszkiewicz K."/>
            <person name="Jones T."/>
            <person name="Grant M."/>
            <person name="Ambacheew D."/>
            <person name="Muzemil S."/>
            <person name="Studholme D.J."/>
        </authorList>
    </citation>
    <scope>NUCLEOTIDE SEQUENCE [LARGE SCALE GENOMIC DNA]</scope>
</reference>
<accession>A0A426ZBX7</accession>
<dbReference type="EMBL" id="AMZH03007374">
    <property type="protein sequence ID" value="RRT61463.1"/>
    <property type="molecule type" value="Genomic_DNA"/>
</dbReference>
<name>A0A426ZBX7_ENSVE</name>
<gene>
    <name evidence="1" type="ORF">B296_00013096</name>
</gene>
<dbReference type="Proteomes" id="UP000287651">
    <property type="component" value="Unassembled WGS sequence"/>
</dbReference>
<dbReference type="AlphaFoldDB" id="A0A426ZBX7"/>
<sequence length="179" mass="18535">MISLGSDEGGNHLWVGPLQGQLTAASAPTRAAKSRRIVLRVLATFCSKGNKEGGNHLRASLLQGWSTTVSAPIGAAGHGQGHLQGAAAHGQAVDAVPSASLQRAVLANRGDACPLVQRLPEGNSTSLRGWEIVYPCIPDPDEEDEGGQASSLAVSTRWISVAKLLQSDLATLAQREGGE</sequence>
<evidence type="ECO:0000313" key="1">
    <source>
        <dbReference type="EMBL" id="RRT61463.1"/>
    </source>
</evidence>
<protein>
    <submittedName>
        <fullName evidence="1">Uncharacterized protein</fullName>
    </submittedName>
</protein>
<organism evidence="1 2">
    <name type="scientific">Ensete ventricosum</name>
    <name type="common">Abyssinian banana</name>
    <name type="synonym">Musa ensete</name>
    <dbReference type="NCBI Taxonomy" id="4639"/>
    <lineage>
        <taxon>Eukaryota</taxon>
        <taxon>Viridiplantae</taxon>
        <taxon>Streptophyta</taxon>
        <taxon>Embryophyta</taxon>
        <taxon>Tracheophyta</taxon>
        <taxon>Spermatophyta</taxon>
        <taxon>Magnoliopsida</taxon>
        <taxon>Liliopsida</taxon>
        <taxon>Zingiberales</taxon>
        <taxon>Musaceae</taxon>
        <taxon>Ensete</taxon>
    </lineage>
</organism>
<proteinExistence type="predicted"/>
<evidence type="ECO:0000313" key="2">
    <source>
        <dbReference type="Proteomes" id="UP000287651"/>
    </source>
</evidence>
<comment type="caution">
    <text evidence="1">The sequence shown here is derived from an EMBL/GenBank/DDBJ whole genome shotgun (WGS) entry which is preliminary data.</text>
</comment>